<dbReference type="Gene3D" id="3.40.50.1820">
    <property type="entry name" value="alpha/beta hydrolase"/>
    <property type="match status" value="1"/>
</dbReference>
<keyword evidence="1" id="KW-0812">Transmembrane</keyword>
<feature type="transmembrane region" description="Helical" evidence="1">
    <location>
        <begin position="30"/>
        <end position="57"/>
    </location>
</feature>
<evidence type="ECO:0008006" key="4">
    <source>
        <dbReference type="Google" id="ProtNLM"/>
    </source>
</evidence>
<dbReference type="EMBL" id="BFAD01000006">
    <property type="protein sequence ID" value="GBE84098.1"/>
    <property type="molecule type" value="Genomic_DNA"/>
</dbReference>
<accession>A0A401GPF4</accession>
<dbReference type="InterPro" id="IPR029058">
    <property type="entry name" value="AB_hydrolase_fold"/>
</dbReference>
<sequence length="484" mass="53371">MRRPENVSFLPAQVDAALASRPLTATISPLYLFLSDLVLFFGNAFYLPGIVFPLAPWPSGHLDELYPSLANLSAISVHLFLVCLQLGFLLSLPLGLFFVGAVWLLYCAAVLFAVFLVCLPLNGGRNGQKVLSDRRILHGCDPKDRESWVFINGVAVGKHWLQSNLDRLSLTFLRPITGVHNITAGIVFDVLECLIQRDFSYHPRDVRQTYAFLKNALLDPHKDKVVLLAHSQGGIIASMALDWLYAELPLSALRKLEVYTFGCAANHFNNPFRAARPGDAATDAERDDPLRARVNPDSPLAGSARAILGAQPGAAASTAPFDDARAVAHVEHYANECDFVARWGVLHYAARAERFAGRVFTRRGASGHQLNQHYLDAMFPLDDGRAAVREYNEFVDAECEVDEALVMRREEPEVAEMDRILGSDGDGEGKETVEVAMGDGKGRVGPLGKMYRKATRARARAAQGARVRDLSRLWAYRNGMSPED</sequence>
<name>A0A401GPF4_9APHY</name>
<evidence type="ECO:0000313" key="3">
    <source>
        <dbReference type="Proteomes" id="UP000287166"/>
    </source>
</evidence>
<dbReference type="SUPFAM" id="SSF53474">
    <property type="entry name" value="alpha/beta-Hydrolases"/>
    <property type="match status" value="1"/>
</dbReference>
<dbReference type="PANTHER" id="PTHR42044:SF2">
    <property type="entry name" value="DUF676 DOMAIN-CONTAINING PROTEIN"/>
    <property type="match status" value="1"/>
</dbReference>
<dbReference type="GeneID" id="38781015"/>
<feature type="transmembrane region" description="Helical" evidence="1">
    <location>
        <begin position="96"/>
        <end position="119"/>
    </location>
</feature>
<dbReference type="InParanoid" id="A0A401GPF4"/>
<feature type="transmembrane region" description="Helical" evidence="1">
    <location>
        <begin position="69"/>
        <end position="90"/>
    </location>
</feature>
<evidence type="ECO:0000313" key="2">
    <source>
        <dbReference type="EMBL" id="GBE84098.1"/>
    </source>
</evidence>
<gene>
    <name evidence="2" type="ORF">SCP_0600760</name>
</gene>
<dbReference type="OrthoDB" id="3258904at2759"/>
<protein>
    <recommendedName>
        <fullName evidence="4">Alpha/beta-hydrolase</fullName>
    </recommendedName>
</protein>
<dbReference type="AlphaFoldDB" id="A0A401GPF4"/>
<dbReference type="RefSeq" id="XP_027615011.1">
    <property type="nucleotide sequence ID" value="XM_027759210.1"/>
</dbReference>
<dbReference type="Proteomes" id="UP000287166">
    <property type="component" value="Unassembled WGS sequence"/>
</dbReference>
<keyword evidence="1" id="KW-0472">Membrane</keyword>
<dbReference type="PANTHER" id="PTHR42044">
    <property type="entry name" value="DUF676 DOMAIN-CONTAINING PROTEIN-RELATED"/>
    <property type="match status" value="1"/>
</dbReference>
<keyword evidence="1" id="KW-1133">Transmembrane helix</keyword>
<keyword evidence="3" id="KW-1185">Reference proteome</keyword>
<dbReference type="STRING" id="139825.A0A401GPF4"/>
<proteinExistence type="predicted"/>
<organism evidence="2 3">
    <name type="scientific">Sparassis crispa</name>
    <dbReference type="NCBI Taxonomy" id="139825"/>
    <lineage>
        <taxon>Eukaryota</taxon>
        <taxon>Fungi</taxon>
        <taxon>Dikarya</taxon>
        <taxon>Basidiomycota</taxon>
        <taxon>Agaricomycotina</taxon>
        <taxon>Agaricomycetes</taxon>
        <taxon>Polyporales</taxon>
        <taxon>Sparassidaceae</taxon>
        <taxon>Sparassis</taxon>
    </lineage>
</organism>
<evidence type="ECO:0000256" key="1">
    <source>
        <dbReference type="SAM" id="Phobius"/>
    </source>
</evidence>
<reference evidence="2 3" key="1">
    <citation type="journal article" date="2018" name="Sci. Rep.">
        <title>Genome sequence of the cauliflower mushroom Sparassis crispa (Hanabiratake) and its association with beneficial usage.</title>
        <authorList>
            <person name="Kiyama R."/>
            <person name="Furutani Y."/>
            <person name="Kawaguchi K."/>
            <person name="Nakanishi T."/>
        </authorList>
    </citation>
    <scope>NUCLEOTIDE SEQUENCE [LARGE SCALE GENOMIC DNA]</scope>
</reference>
<comment type="caution">
    <text evidence="2">The sequence shown here is derived from an EMBL/GenBank/DDBJ whole genome shotgun (WGS) entry which is preliminary data.</text>
</comment>